<dbReference type="Proteomes" id="UP001515100">
    <property type="component" value="Unassembled WGS sequence"/>
</dbReference>
<evidence type="ECO:0000313" key="3">
    <source>
        <dbReference type="Proteomes" id="UP001515100"/>
    </source>
</evidence>
<feature type="transmembrane region" description="Helical" evidence="1">
    <location>
        <begin position="126"/>
        <end position="147"/>
    </location>
</feature>
<organism evidence="2 3">
    <name type="scientific">Aeromicrobium fastidiosum</name>
    <dbReference type="NCBI Taxonomy" id="52699"/>
    <lineage>
        <taxon>Bacteria</taxon>
        <taxon>Bacillati</taxon>
        <taxon>Actinomycetota</taxon>
        <taxon>Actinomycetes</taxon>
        <taxon>Propionibacteriales</taxon>
        <taxon>Nocardioidaceae</taxon>
        <taxon>Aeromicrobium</taxon>
    </lineage>
</organism>
<name>A0A641AP11_9ACTN</name>
<reference evidence="2" key="1">
    <citation type="submission" date="2019-09" db="EMBL/GenBank/DDBJ databases">
        <authorList>
            <person name="Li J."/>
        </authorList>
    </citation>
    <scope>NUCLEOTIDE SEQUENCE [LARGE SCALE GENOMIC DNA]</scope>
    <source>
        <strain evidence="2">NRBC 14897</strain>
    </source>
</reference>
<sequence length="152" mass="15507">MTSAPVVIPGVAGPVTAEYSFWSGYTFVVDGRRVSSRNRMQRNRVTLPGTSGPVEATIKGALGYLQAHPTLVVDGAGYPMGPATPVVLKILSALPVLLVLGGLLGGVAGAAAMATNATFVRRTWPAGVKAALMIGMFAAAAGLYVGAVRVLL</sequence>
<evidence type="ECO:0000313" key="2">
    <source>
        <dbReference type="EMBL" id="KAA1376532.1"/>
    </source>
</evidence>
<dbReference type="AlphaFoldDB" id="A0A641AP11"/>
<keyword evidence="1" id="KW-0472">Membrane</keyword>
<gene>
    <name evidence="2" type="ORF">ESP62_014005</name>
</gene>
<accession>A0A641AP11</accession>
<feature type="transmembrane region" description="Helical" evidence="1">
    <location>
        <begin position="90"/>
        <end position="114"/>
    </location>
</feature>
<dbReference type="RefSeq" id="WP_129184684.1">
    <property type="nucleotide sequence ID" value="NZ_JAGIOG010000001.1"/>
</dbReference>
<dbReference type="EMBL" id="SDPP02000003">
    <property type="protein sequence ID" value="KAA1376532.1"/>
    <property type="molecule type" value="Genomic_DNA"/>
</dbReference>
<keyword evidence="3" id="KW-1185">Reference proteome</keyword>
<comment type="caution">
    <text evidence="2">The sequence shown here is derived from an EMBL/GenBank/DDBJ whole genome shotgun (WGS) entry which is preliminary data.</text>
</comment>
<protein>
    <submittedName>
        <fullName evidence="2">Uncharacterized protein</fullName>
    </submittedName>
</protein>
<proteinExistence type="predicted"/>
<evidence type="ECO:0000256" key="1">
    <source>
        <dbReference type="SAM" id="Phobius"/>
    </source>
</evidence>
<dbReference type="OrthoDB" id="9857134at2"/>
<keyword evidence="1" id="KW-0812">Transmembrane</keyword>
<keyword evidence="1" id="KW-1133">Transmembrane helix</keyword>